<dbReference type="RefSeq" id="WP_037412844.1">
    <property type="nucleotide sequence ID" value="NZ_CAMKUH010000003.1"/>
</dbReference>
<dbReference type="EMBL" id="CABEEZ010000151">
    <property type="protein sequence ID" value="VTR58236.1"/>
    <property type="molecule type" value="Genomic_DNA"/>
</dbReference>
<reference evidence="1" key="1">
    <citation type="submission" date="2019-05" db="EMBL/GenBank/DDBJ databases">
        <authorList>
            <consortium name="Pathogen Informatics"/>
        </authorList>
    </citation>
    <scope>NUCLEOTIDE SEQUENCE [LARGE SCALE GENOMIC DNA]</scope>
    <source>
        <strain evidence="1">NCTC12965</strain>
    </source>
</reference>
<gene>
    <name evidence="1" type="ORF">NCTC12965_07648</name>
</gene>
<dbReference type="GeneID" id="30321012"/>
<dbReference type="STRING" id="47917.AV650_08025"/>
<proteinExistence type="predicted"/>
<dbReference type="Gene3D" id="3.30.2310.20">
    <property type="entry name" value="RelE-like"/>
    <property type="match status" value="1"/>
</dbReference>
<dbReference type="InterPro" id="IPR035093">
    <property type="entry name" value="RelE/ParE_toxin_dom_sf"/>
</dbReference>
<dbReference type="KEGG" id="sfw:WN53_12620"/>
<evidence type="ECO:0000313" key="1">
    <source>
        <dbReference type="EMBL" id="VTR58236.1"/>
    </source>
</evidence>
<protein>
    <submittedName>
        <fullName evidence="1">Uncharacterized protein</fullName>
    </submittedName>
</protein>
<name>A0A0F7HC03_SERFO</name>
<accession>A0A0F7HC03</accession>
<organism evidence="1">
    <name type="scientific">Serratia fonticola</name>
    <dbReference type="NCBI Taxonomy" id="47917"/>
    <lineage>
        <taxon>Bacteria</taxon>
        <taxon>Pseudomonadati</taxon>
        <taxon>Pseudomonadota</taxon>
        <taxon>Gammaproteobacteria</taxon>
        <taxon>Enterobacterales</taxon>
        <taxon>Yersiniaceae</taxon>
        <taxon>Serratia</taxon>
    </lineage>
</organism>
<sequence>MYEVRLTETAFQCLADIESFKTATIGSVDAGHFVDQLLLEATATLREDPKRYRFNATLADYGLALRERLDKHEYRTLYEITGHTVDILLFLHTRQDLTRALRRHMLLS</sequence>
<dbReference type="AlphaFoldDB" id="A0A0F7HC03"/>